<evidence type="ECO:0000313" key="1">
    <source>
        <dbReference type="EMBL" id="KAI5659140.1"/>
    </source>
</evidence>
<organism evidence="1 2">
    <name type="scientific">Catharanthus roseus</name>
    <name type="common">Madagascar periwinkle</name>
    <name type="synonym">Vinca rosea</name>
    <dbReference type="NCBI Taxonomy" id="4058"/>
    <lineage>
        <taxon>Eukaryota</taxon>
        <taxon>Viridiplantae</taxon>
        <taxon>Streptophyta</taxon>
        <taxon>Embryophyta</taxon>
        <taxon>Tracheophyta</taxon>
        <taxon>Spermatophyta</taxon>
        <taxon>Magnoliopsida</taxon>
        <taxon>eudicotyledons</taxon>
        <taxon>Gunneridae</taxon>
        <taxon>Pentapetalae</taxon>
        <taxon>asterids</taxon>
        <taxon>lamiids</taxon>
        <taxon>Gentianales</taxon>
        <taxon>Apocynaceae</taxon>
        <taxon>Rauvolfioideae</taxon>
        <taxon>Vinceae</taxon>
        <taxon>Catharanthinae</taxon>
        <taxon>Catharanthus</taxon>
    </lineage>
</organism>
<sequence length="181" mass="20807">MKAHFVLADFSFGKVPDRMKNMWHTEFGKRYRWDPMHEHAIRDAWQRWASLQYKDLMYKVHTDGYQSDWMSTAQYMSLCDEWGYKNRREVGRYTIGPILGEELKANTERLHIETGSPISINKQLMLDAAGGNNRDNVYGFGSQFAAVTAERQRGSGSSMSSIPSVSSAAGHEACIKKERRF</sequence>
<comment type="caution">
    <text evidence="1">The sequence shown here is derived from an EMBL/GenBank/DDBJ whole genome shotgun (WGS) entry which is preliminary data.</text>
</comment>
<reference evidence="2" key="1">
    <citation type="journal article" date="2023" name="Nat. Plants">
        <title>Single-cell RNA sequencing provides a high-resolution roadmap for understanding the multicellular compartmentation of specialized metabolism.</title>
        <authorList>
            <person name="Sun S."/>
            <person name="Shen X."/>
            <person name="Li Y."/>
            <person name="Li Y."/>
            <person name="Wang S."/>
            <person name="Li R."/>
            <person name="Zhang H."/>
            <person name="Shen G."/>
            <person name="Guo B."/>
            <person name="Wei J."/>
            <person name="Xu J."/>
            <person name="St-Pierre B."/>
            <person name="Chen S."/>
            <person name="Sun C."/>
        </authorList>
    </citation>
    <scope>NUCLEOTIDE SEQUENCE [LARGE SCALE GENOMIC DNA]</scope>
</reference>
<keyword evidence="2" id="KW-1185">Reference proteome</keyword>
<evidence type="ECO:0000313" key="2">
    <source>
        <dbReference type="Proteomes" id="UP001060085"/>
    </source>
</evidence>
<dbReference type="EMBL" id="CM044706">
    <property type="protein sequence ID" value="KAI5659140.1"/>
    <property type="molecule type" value="Genomic_DNA"/>
</dbReference>
<gene>
    <name evidence="1" type="ORF">M9H77_27933</name>
</gene>
<accession>A0ACC0AE48</accession>
<protein>
    <submittedName>
        <fullName evidence="1">Uncharacterized protein</fullName>
    </submittedName>
</protein>
<name>A0ACC0AE48_CATRO</name>
<proteinExistence type="predicted"/>
<dbReference type="Proteomes" id="UP001060085">
    <property type="component" value="Linkage Group LG06"/>
</dbReference>